<comment type="caution">
    <text evidence="11">The sequence shown here is derived from an EMBL/GenBank/DDBJ whole genome shotgun (WGS) entry which is preliminary data.</text>
</comment>
<feature type="domain" description="Thiamine pyrophosphate enzyme N-terminal TPP-binding" evidence="10">
    <location>
        <begin position="8"/>
        <end position="109"/>
    </location>
</feature>
<dbReference type="Gene3D" id="3.40.50.1220">
    <property type="entry name" value="TPP-binding domain"/>
    <property type="match status" value="1"/>
</dbReference>
<dbReference type="InterPro" id="IPR012110">
    <property type="entry name" value="PDC/IPDC-like"/>
</dbReference>
<comment type="similarity">
    <text evidence="2">Belongs to the TPP enzyme family.</text>
</comment>
<feature type="compositionally biased region" description="Low complexity" evidence="8">
    <location>
        <begin position="560"/>
        <end position="571"/>
    </location>
</feature>
<dbReference type="Pfam" id="PF00205">
    <property type="entry name" value="TPP_enzyme_M"/>
    <property type="match status" value="1"/>
</dbReference>
<feature type="region of interest" description="Disordered" evidence="8">
    <location>
        <begin position="910"/>
        <end position="942"/>
    </location>
</feature>
<keyword evidence="7" id="KW-0456">Lyase</keyword>
<feature type="compositionally biased region" description="Polar residues" evidence="8">
    <location>
        <begin position="579"/>
        <end position="589"/>
    </location>
</feature>
<dbReference type="GO" id="GO:0004737">
    <property type="term" value="F:pyruvate decarboxylase activity"/>
    <property type="evidence" value="ECO:0007669"/>
    <property type="project" value="TreeGrafter"/>
</dbReference>
<name>A0A3D8S5T3_9EURO</name>
<dbReference type="GO" id="GO:0030976">
    <property type="term" value="F:thiamine pyrophosphate binding"/>
    <property type="evidence" value="ECO:0007669"/>
    <property type="project" value="InterPro"/>
</dbReference>
<evidence type="ECO:0000313" key="11">
    <source>
        <dbReference type="EMBL" id="RDW81560.1"/>
    </source>
</evidence>
<proteinExistence type="inferred from homology"/>
<keyword evidence="12" id="KW-1185">Reference proteome</keyword>
<keyword evidence="6" id="KW-0786">Thiamine pyrophosphate</keyword>
<evidence type="ECO:0000256" key="7">
    <source>
        <dbReference type="ARBA" id="ARBA00023239"/>
    </source>
</evidence>
<dbReference type="Gene3D" id="3.40.50.970">
    <property type="match status" value="2"/>
</dbReference>
<dbReference type="GeneID" id="38115487"/>
<sequence length="965" mass="105536">MSNPIQTTLATYLFTRLNQLGIHTVHGVPGDFNIPMLGFIKPAGLHFVESTTELNAAYAADAYARVRGVSALITSYSEGDPTAIPAISRAYADSVPLILIAGVPTISSQMKTPSPKDSIPRPDSWCTRSISSISSHGPENEDADAEQEAEPGKHDFRRFAQLYKPVTAAQASLFFRCAAAKEIDRVLEMCIRSSQPVYIEVPVDMLGMKINSYSLDRPINTQERCNRPHHERSLVQKTVDLLLNATKPLIIIDALTGRFDLANEAAELVRLSGWPVFATQAGKGCIDETLPSFVGIYPGPNGEGELRVASAHNSDWAFARSYLSEANLVIRFGAPESAIGAESSPLPCLSGPDPRRTLDISRRRIRFPGDPSQCTSCEPPNTKDILRGVLDKLVESRHHILLYPHPMPLFANSQDRLRALIPVCPDALIDGETFWPEISHFLKENDVIVTETGNGTGSYTPTGAGTPSKTKNILAGANDLILPANTNMITTSARCGLAASIGVSRASRDRYSQNCGETPRSRTILFIDNRSFKKSAPALQAIFRNKLNLVIFLLNRTKTHSNTNSNTSSTDTEADLSPTLPSSAYNTKKNTNREASIHGTSASRGNPIVLTQDIPQAQNQTCALKVLDAVLSSGAPKRDPLYPVTTRKAATWGQLKHVISDGRIASGRGFSLIDVSVCMPCDFGVHLQLQESQSATSQNSRDSQYEMRYADATNWPLPVAVWQEFARNPFLSSVGGDRATCRGLSRAVQGHDWEPAAVWAAAPLQDSGHTGSSAGESMVDVVQDSILGSIEELESFLEEHMKASSRETLPIEQAQATGIEERIQHPLHVRKPGTKALGIQDQKQKQNNDEISVCPPQSNPQVPAKPSSLSPHLLRPPNRPNTAQKKRRVPPCLFSFTRCFKKELCPQVSPPEESREISAWDTDSSVSEHPEPRPAPRLQPKAQRDLLLGDLCGWSWRFGKRRATD</sequence>
<dbReference type="GO" id="GO:0005829">
    <property type="term" value="C:cytosol"/>
    <property type="evidence" value="ECO:0007669"/>
    <property type="project" value="TreeGrafter"/>
</dbReference>
<evidence type="ECO:0000256" key="5">
    <source>
        <dbReference type="ARBA" id="ARBA00022842"/>
    </source>
</evidence>
<comment type="cofactor">
    <cofactor evidence="1">
        <name>thiamine diphosphate</name>
        <dbReference type="ChEBI" id="CHEBI:58937"/>
    </cofactor>
</comment>
<dbReference type="SUPFAM" id="SSF52518">
    <property type="entry name" value="Thiamin diphosphate-binding fold (THDP-binding)"/>
    <property type="match status" value="1"/>
</dbReference>
<evidence type="ECO:0000256" key="1">
    <source>
        <dbReference type="ARBA" id="ARBA00001964"/>
    </source>
</evidence>
<evidence type="ECO:0000259" key="9">
    <source>
        <dbReference type="Pfam" id="PF00205"/>
    </source>
</evidence>
<feature type="compositionally biased region" description="Low complexity" evidence="8">
    <location>
        <begin position="866"/>
        <end position="876"/>
    </location>
</feature>
<dbReference type="GO" id="GO:0000287">
    <property type="term" value="F:magnesium ion binding"/>
    <property type="evidence" value="ECO:0007669"/>
    <property type="project" value="InterPro"/>
</dbReference>
<evidence type="ECO:0008006" key="13">
    <source>
        <dbReference type="Google" id="ProtNLM"/>
    </source>
</evidence>
<keyword evidence="4" id="KW-0210">Decarboxylase</keyword>
<accession>A0A3D8S5T3</accession>
<reference evidence="11 12" key="1">
    <citation type="journal article" date="2018" name="IMA Fungus">
        <title>IMA Genome-F 9: Draft genome sequence of Annulohypoxylon stygium, Aspergillus mulundensis, Berkeleyomyces basicola (syn. Thielaviopsis basicola), Ceratocystis smalleyi, two Cercospora beticola strains, Coleophoma cylindrospora, Fusarium fracticaudum, Phialophora cf. hyalina, and Morchella septimelata.</title>
        <authorList>
            <person name="Wingfield B.D."/>
            <person name="Bills G.F."/>
            <person name="Dong Y."/>
            <person name="Huang W."/>
            <person name="Nel W.J."/>
            <person name="Swalarsk-Parry B.S."/>
            <person name="Vaghefi N."/>
            <person name="Wilken P.M."/>
            <person name="An Z."/>
            <person name="de Beer Z.W."/>
            <person name="De Vos L."/>
            <person name="Chen L."/>
            <person name="Duong T.A."/>
            <person name="Gao Y."/>
            <person name="Hammerbacher A."/>
            <person name="Kikkert J.R."/>
            <person name="Li Y."/>
            <person name="Li H."/>
            <person name="Li K."/>
            <person name="Li Q."/>
            <person name="Liu X."/>
            <person name="Ma X."/>
            <person name="Naidoo K."/>
            <person name="Pethybridge S.J."/>
            <person name="Sun J."/>
            <person name="Steenkamp E.T."/>
            <person name="van der Nest M.A."/>
            <person name="van Wyk S."/>
            <person name="Wingfield M.J."/>
            <person name="Xiong C."/>
            <person name="Yue Q."/>
            <person name="Zhang X."/>
        </authorList>
    </citation>
    <scope>NUCLEOTIDE SEQUENCE [LARGE SCALE GENOMIC DNA]</scope>
    <source>
        <strain evidence="11 12">DSM 5745</strain>
    </source>
</reference>
<feature type="region of interest" description="Disordered" evidence="8">
    <location>
        <begin position="130"/>
        <end position="151"/>
    </location>
</feature>
<evidence type="ECO:0000256" key="3">
    <source>
        <dbReference type="ARBA" id="ARBA00022723"/>
    </source>
</evidence>
<dbReference type="InterPro" id="IPR012001">
    <property type="entry name" value="Thiamin_PyroP_enz_TPP-bd_dom"/>
</dbReference>
<protein>
    <recommendedName>
        <fullName evidence="13">Pyruvate decarboxylase</fullName>
    </recommendedName>
</protein>
<dbReference type="Pfam" id="PF02776">
    <property type="entry name" value="TPP_enzyme_N"/>
    <property type="match status" value="1"/>
</dbReference>
<dbReference type="STRING" id="1810919.A0A3D8S5T3"/>
<gene>
    <name evidence="11" type="ORF">DSM5745_05117</name>
</gene>
<dbReference type="InterPro" id="IPR012000">
    <property type="entry name" value="Thiamin_PyroP_enz_cen_dom"/>
</dbReference>
<feature type="region of interest" description="Disordered" evidence="8">
    <location>
        <begin position="560"/>
        <end position="606"/>
    </location>
</feature>
<evidence type="ECO:0000256" key="8">
    <source>
        <dbReference type="SAM" id="MobiDB-lite"/>
    </source>
</evidence>
<dbReference type="AlphaFoldDB" id="A0A3D8S5T3"/>
<keyword evidence="5" id="KW-0460">Magnesium</keyword>
<evidence type="ECO:0000259" key="10">
    <source>
        <dbReference type="Pfam" id="PF02776"/>
    </source>
</evidence>
<feature type="region of interest" description="Disordered" evidence="8">
    <location>
        <begin position="839"/>
        <end position="887"/>
    </location>
</feature>
<evidence type="ECO:0000313" key="12">
    <source>
        <dbReference type="Proteomes" id="UP000256690"/>
    </source>
</evidence>
<dbReference type="InterPro" id="IPR029061">
    <property type="entry name" value="THDP-binding"/>
</dbReference>
<dbReference type="GO" id="GO:0000949">
    <property type="term" value="P:aromatic amino acid family catabolic process to alcohol via Ehrlich pathway"/>
    <property type="evidence" value="ECO:0007669"/>
    <property type="project" value="TreeGrafter"/>
</dbReference>
<dbReference type="GO" id="GO:0005634">
    <property type="term" value="C:nucleus"/>
    <property type="evidence" value="ECO:0007669"/>
    <property type="project" value="TreeGrafter"/>
</dbReference>
<dbReference type="InterPro" id="IPR029035">
    <property type="entry name" value="DHS-like_NAD/FAD-binding_dom"/>
</dbReference>
<dbReference type="SUPFAM" id="SSF52467">
    <property type="entry name" value="DHS-like NAD/FAD-binding domain"/>
    <property type="match status" value="1"/>
</dbReference>
<dbReference type="OrthoDB" id="3970464at2759"/>
<dbReference type="PANTHER" id="PTHR43452:SF11">
    <property type="entry name" value="PYRUVATE DECARBOXYLASE"/>
    <property type="match status" value="1"/>
</dbReference>
<feature type="domain" description="Thiamine pyrophosphate enzyme central" evidence="9">
    <location>
        <begin position="235"/>
        <end position="309"/>
    </location>
</feature>
<keyword evidence="3" id="KW-0479">Metal-binding</keyword>
<dbReference type="EMBL" id="PVWQ01000005">
    <property type="protein sequence ID" value="RDW81560.1"/>
    <property type="molecule type" value="Genomic_DNA"/>
</dbReference>
<dbReference type="RefSeq" id="XP_026604613.1">
    <property type="nucleotide sequence ID" value="XM_026747133.1"/>
</dbReference>
<organism evidence="11 12">
    <name type="scientific">Aspergillus mulundensis</name>
    <dbReference type="NCBI Taxonomy" id="1810919"/>
    <lineage>
        <taxon>Eukaryota</taxon>
        <taxon>Fungi</taxon>
        <taxon>Dikarya</taxon>
        <taxon>Ascomycota</taxon>
        <taxon>Pezizomycotina</taxon>
        <taxon>Eurotiomycetes</taxon>
        <taxon>Eurotiomycetidae</taxon>
        <taxon>Eurotiales</taxon>
        <taxon>Aspergillaceae</taxon>
        <taxon>Aspergillus</taxon>
        <taxon>Aspergillus subgen. Nidulantes</taxon>
    </lineage>
</organism>
<evidence type="ECO:0000256" key="4">
    <source>
        <dbReference type="ARBA" id="ARBA00022793"/>
    </source>
</evidence>
<evidence type="ECO:0000256" key="2">
    <source>
        <dbReference type="ARBA" id="ARBA00007812"/>
    </source>
</evidence>
<evidence type="ECO:0000256" key="6">
    <source>
        <dbReference type="ARBA" id="ARBA00023052"/>
    </source>
</evidence>
<dbReference type="Proteomes" id="UP000256690">
    <property type="component" value="Unassembled WGS sequence"/>
</dbReference>
<dbReference type="PANTHER" id="PTHR43452">
    <property type="entry name" value="PYRUVATE DECARBOXYLASE"/>
    <property type="match status" value="1"/>
</dbReference>
<feature type="compositionally biased region" description="Acidic residues" evidence="8">
    <location>
        <begin position="140"/>
        <end position="149"/>
    </location>
</feature>